<dbReference type="InterPro" id="IPR002078">
    <property type="entry name" value="Sigma_54_int"/>
</dbReference>
<dbReference type="AlphaFoldDB" id="V5WF73"/>
<name>V5WF73_9SPIO</name>
<protein>
    <submittedName>
        <fullName evidence="8">Two component, sigma54 specific, transcriptional regulator, Fis family</fullName>
    </submittedName>
</protein>
<dbReference type="FunFam" id="3.40.50.300:FF:000006">
    <property type="entry name" value="DNA-binding transcriptional regulator NtrC"/>
    <property type="match status" value="1"/>
</dbReference>
<evidence type="ECO:0000256" key="5">
    <source>
        <dbReference type="ARBA" id="ARBA00023159"/>
    </source>
</evidence>
<organism evidence="8 9">
    <name type="scientific">Salinispira pacifica</name>
    <dbReference type="NCBI Taxonomy" id="1307761"/>
    <lineage>
        <taxon>Bacteria</taxon>
        <taxon>Pseudomonadati</taxon>
        <taxon>Spirochaetota</taxon>
        <taxon>Spirochaetia</taxon>
        <taxon>Spirochaetales</taxon>
        <taxon>Spirochaetaceae</taxon>
        <taxon>Salinispira</taxon>
    </lineage>
</organism>
<dbReference type="eggNOG" id="COG3604">
    <property type="taxonomic scope" value="Bacteria"/>
</dbReference>
<dbReference type="InterPro" id="IPR003018">
    <property type="entry name" value="GAF"/>
</dbReference>
<dbReference type="InterPro" id="IPR029016">
    <property type="entry name" value="GAF-like_dom_sf"/>
</dbReference>
<dbReference type="Gene3D" id="1.10.10.60">
    <property type="entry name" value="Homeodomain-like"/>
    <property type="match status" value="1"/>
</dbReference>
<dbReference type="SUPFAM" id="SSF52540">
    <property type="entry name" value="P-loop containing nucleoside triphosphate hydrolases"/>
    <property type="match status" value="1"/>
</dbReference>
<keyword evidence="2" id="KW-0067">ATP-binding</keyword>
<dbReference type="Gene3D" id="3.40.50.300">
    <property type="entry name" value="P-loop containing nucleotide triphosphate hydrolases"/>
    <property type="match status" value="1"/>
</dbReference>
<dbReference type="RefSeq" id="WP_024267377.1">
    <property type="nucleotide sequence ID" value="NC_023035.1"/>
</dbReference>
<dbReference type="InterPro" id="IPR009057">
    <property type="entry name" value="Homeodomain-like_sf"/>
</dbReference>
<dbReference type="KEGG" id="slr:L21SP2_1031"/>
<dbReference type="InterPro" id="IPR058031">
    <property type="entry name" value="AAA_lid_NorR"/>
</dbReference>
<evidence type="ECO:0000256" key="3">
    <source>
        <dbReference type="ARBA" id="ARBA00023015"/>
    </source>
</evidence>
<keyword evidence="9" id="KW-1185">Reference proteome</keyword>
<dbReference type="HOGENOM" id="CLU_000445_95_2_12"/>
<dbReference type="Pfam" id="PF25601">
    <property type="entry name" value="AAA_lid_14"/>
    <property type="match status" value="1"/>
</dbReference>
<keyword evidence="6" id="KW-0804">Transcription</keyword>
<dbReference type="Pfam" id="PF13185">
    <property type="entry name" value="GAF_2"/>
    <property type="match status" value="1"/>
</dbReference>
<dbReference type="GO" id="GO:0003677">
    <property type="term" value="F:DNA binding"/>
    <property type="evidence" value="ECO:0007669"/>
    <property type="project" value="UniProtKB-KW"/>
</dbReference>
<dbReference type="Proteomes" id="UP000018680">
    <property type="component" value="Chromosome"/>
</dbReference>
<evidence type="ECO:0000256" key="1">
    <source>
        <dbReference type="ARBA" id="ARBA00022741"/>
    </source>
</evidence>
<dbReference type="GO" id="GO:0005524">
    <property type="term" value="F:ATP binding"/>
    <property type="evidence" value="ECO:0007669"/>
    <property type="project" value="UniProtKB-KW"/>
</dbReference>
<dbReference type="InterPro" id="IPR003593">
    <property type="entry name" value="AAA+_ATPase"/>
</dbReference>
<dbReference type="PROSITE" id="PS50045">
    <property type="entry name" value="SIGMA54_INTERACT_4"/>
    <property type="match status" value="1"/>
</dbReference>
<dbReference type="STRING" id="1307761.L21SP2_1031"/>
<keyword evidence="5" id="KW-0010">Activator</keyword>
<sequence length="503" mass="56596">MKTDILKYNGDQLLEIILEAVRDVVDFELAVILRLHRQDRLVVSKASGPLAGKEFDEFQIDLRQRGDIARLLKTSEPYLFDEEEDHIDTYEGVIDLPEGHSCLVAPLYVKDDPVGLMTFDHRACGKFTPAVVKFIATVSRLIAIILAQYDSGKYLDGIRKHLIRERNILLGERIRVFDTLIGESSSWRQVIEQVRTVAPSVLPVLINGETGTGKERVAQAIHELSDRKDGPFIPLNCSALNAGLVESELFGHEKGAFTSAEGLRRGRFEMAHRGTLFLDEIADLPGEIQPKLLRTLQEGTFERVGGEKTLSSDVRIVAASNKDLREEVRAGRFREDLFYRLSVVPVNLPPLREREHDVLLLAEYFLSKLRNTRGYGDLYLSEEAVEGMLEYPWRGNVRELENIISRAALFVRDGRIACRHLGLKSFGDLLPRSFNEPDTPRSSDAAFPTLRQMEASHIAAGLDRCRGKIYGEDGAAVLLGLKPSTLQSRMKKLGITRMNFMQV</sequence>
<dbReference type="InterPro" id="IPR025662">
    <property type="entry name" value="Sigma_54_int_dom_ATP-bd_1"/>
</dbReference>
<dbReference type="Gene3D" id="3.30.450.40">
    <property type="match status" value="1"/>
</dbReference>
<dbReference type="PANTHER" id="PTHR32071:SF117">
    <property type="entry name" value="PTS-DEPENDENT DIHYDROXYACETONE KINASE OPERON REGULATORY PROTEIN-RELATED"/>
    <property type="match status" value="1"/>
</dbReference>
<dbReference type="SUPFAM" id="SSF46689">
    <property type="entry name" value="Homeodomain-like"/>
    <property type="match status" value="1"/>
</dbReference>
<reference evidence="8 9" key="1">
    <citation type="journal article" date="2015" name="Stand. Genomic Sci.">
        <title>Complete genome sequence and description of Salinispira pacifica gen. nov., sp. nov., a novel spirochaete isolated form a hypersaline microbial mat.</title>
        <authorList>
            <person name="Ben Hania W."/>
            <person name="Joseph M."/>
            <person name="Schumann P."/>
            <person name="Bunk B."/>
            <person name="Fiebig A."/>
            <person name="Sproer C."/>
            <person name="Klenk H.P."/>
            <person name="Fardeau M.L."/>
            <person name="Spring S."/>
        </authorList>
    </citation>
    <scope>NUCLEOTIDE SEQUENCE [LARGE SCALE GENOMIC DNA]</scope>
    <source>
        <strain evidence="8 9">L21-RPul-D2</strain>
    </source>
</reference>
<keyword evidence="3" id="KW-0805">Transcription regulation</keyword>
<feature type="domain" description="Sigma-54 factor interaction" evidence="7">
    <location>
        <begin position="180"/>
        <end position="409"/>
    </location>
</feature>
<evidence type="ECO:0000256" key="4">
    <source>
        <dbReference type="ARBA" id="ARBA00023125"/>
    </source>
</evidence>
<dbReference type="OrthoDB" id="9771372at2"/>
<evidence type="ECO:0000259" key="7">
    <source>
        <dbReference type="PROSITE" id="PS50045"/>
    </source>
</evidence>
<dbReference type="EMBL" id="CP006939">
    <property type="protein sequence ID" value="AHC14447.1"/>
    <property type="molecule type" value="Genomic_DNA"/>
</dbReference>
<dbReference type="PROSITE" id="PS00675">
    <property type="entry name" value="SIGMA54_INTERACT_1"/>
    <property type="match status" value="1"/>
</dbReference>
<dbReference type="Gene3D" id="1.10.8.60">
    <property type="match status" value="1"/>
</dbReference>
<dbReference type="SMART" id="SM00382">
    <property type="entry name" value="AAA"/>
    <property type="match status" value="1"/>
</dbReference>
<keyword evidence="4" id="KW-0238">DNA-binding</keyword>
<evidence type="ECO:0000256" key="2">
    <source>
        <dbReference type="ARBA" id="ARBA00022840"/>
    </source>
</evidence>
<proteinExistence type="predicted"/>
<accession>V5WF73</accession>
<dbReference type="PANTHER" id="PTHR32071">
    <property type="entry name" value="TRANSCRIPTIONAL REGULATORY PROTEIN"/>
    <property type="match status" value="1"/>
</dbReference>
<dbReference type="Pfam" id="PF00158">
    <property type="entry name" value="Sigma54_activat"/>
    <property type="match status" value="1"/>
</dbReference>
<dbReference type="SUPFAM" id="SSF55781">
    <property type="entry name" value="GAF domain-like"/>
    <property type="match status" value="1"/>
</dbReference>
<evidence type="ECO:0000313" key="8">
    <source>
        <dbReference type="EMBL" id="AHC14447.1"/>
    </source>
</evidence>
<dbReference type="CDD" id="cd00009">
    <property type="entry name" value="AAA"/>
    <property type="match status" value="1"/>
</dbReference>
<evidence type="ECO:0000256" key="6">
    <source>
        <dbReference type="ARBA" id="ARBA00023163"/>
    </source>
</evidence>
<evidence type="ECO:0000313" key="9">
    <source>
        <dbReference type="Proteomes" id="UP000018680"/>
    </source>
</evidence>
<gene>
    <name evidence="8" type="ORF">L21SP2_1031</name>
</gene>
<keyword evidence="1" id="KW-0547">Nucleotide-binding</keyword>
<dbReference type="InterPro" id="IPR027417">
    <property type="entry name" value="P-loop_NTPase"/>
</dbReference>
<dbReference type="GO" id="GO:0006355">
    <property type="term" value="P:regulation of DNA-templated transcription"/>
    <property type="evidence" value="ECO:0007669"/>
    <property type="project" value="InterPro"/>
</dbReference>